<dbReference type="Gene3D" id="3.40.30.10">
    <property type="entry name" value="Glutaredoxin"/>
    <property type="match status" value="1"/>
</dbReference>
<protein>
    <recommendedName>
        <fullName evidence="1">Spermatogenesis-associated protein 20-like TRX domain-containing protein</fullName>
    </recommendedName>
</protein>
<dbReference type="InterPro" id="IPR004879">
    <property type="entry name" value="Ssp411-like_TRX"/>
</dbReference>
<dbReference type="SUPFAM" id="SSF52833">
    <property type="entry name" value="Thioredoxin-like"/>
    <property type="match status" value="1"/>
</dbReference>
<dbReference type="Gene3D" id="1.50.10.10">
    <property type="match status" value="2"/>
</dbReference>
<dbReference type="Proteomes" id="UP000015559">
    <property type="component" value="Chromosome"/>
</dbReference>
<gene>
    <name evidence="2" type="ORF">SCD_n00031</name>
</gene>
<dbReference type="OrthoDB" id="9762614at2"/>
<dbReference type="CDD" id="cd02955">
    <property type="entry name" value="SSP411"/>
    <property type="match status" value="1"/>
</dbReference>
<proteinExistence type="predicted"/>
<dbReference type="STRING" id="1163617.SCD_n00031"/>
<keyword evidence="3" id="KW-1185">Reference proteome</keyword>
<organism evidence="2 3">
    <name type="scientific">Sulfuricella denitrificans (strain DSM 22764 / NBRC 105220 / skB26)</name>
    <dbReference type="NCBI Taxonomy" id="1163617"/>
    <lineage>
        <taxon>Bacteria</taxon>
        <taxon>Pseudomonadati</taxon>
        <taxon>Pseudomonadota</taxon>
        <taxon>Betaproteobacteria</taxon>
        <taxon>Nitrosomonadales</taxon>
        <taxon>Sulfuricellaceae</taxon>
        <taxon>Sulfuricella</taxon>
    </lineage>
</organism>
<dbReference type="HOGENOM" id="CLU_014051_4_1_4"/>
<accession>S6A9C7</accession>
<evidence type="ECO:0000259" key="1">
    <source>
        <dbReference type="Pfam" id="PF03190"/>
    </source>
</evidence>
<evidence type="ECO:0000313" key="3">
    <source>
        <dbReference type="Proteomes" id="UP000015559"/>
    </source>
</evidence>
<dbReference type="SUPFAM" id="SSF48208">
    <property type="entry name" value="Six-hairpin glycosidases"/>
    <property type="match status" value="1"/>
</dbReference>
<feature type="domain" description="Spermatogenesis-associated protein 20-like TRX" evidence="1">
    <location>
        <begin position="3"/>
        <end position="164"/>
    </location>
</feature>
<evidence type="ECO:0000313" key="2">
    <source>
        <dbReference type="EMBL" id="BAN33880.1"/>
    </source>
</evidence>
<sequence length="681" mass="76383">MANHLVSESSPYLQQHADNPVNWHPWCEQALALAREQDKPILLSVGYSTCHWCHVMAHESFEDQTTADLINRDYIAIKVDREERPDLDQIYQSAHNLLTGKSGGWPLTLFLTPDQTPFYGGTYFPPEARYNRPGFKDLLPKVAQAYRERRHDIAQQNISLRESLASGGPVPQAGIEPNPAPLAGAQSQLEKNFDPVHGGFGGAPKFPRPSEIAFCLRRYAAEENAQALEMARQTLRKIADGGINDQLGGGFCRYSVDERWLIPHFEKMLYDNGPLLELYANAWCCSGDERFRRVAEETVAWLEREMRAPQGGFYSALDADSEHVEGKFYVWTPQEVAATLSADEYAVLSRHYGLDQPANFEGSHWHFYVAHPLDQVARELSVELDDAWRLLESARTKLIALRAQRVRPGRDEKILTSWNALMIKGLAHAGRTFGREDWIALAQQATDFIHAELWRNNRLLASWKDGKSNLGGYLDDYAFLLDALVELLQARFRTADLTFACELAEALLVRFEDCDQGGFYFTAHDHETLIFRPKTGFDNATPSGNAVAAFALQRLGHLLGETRYLAAAERALKLFYPQIASQPAGFMSFLSVLEEYLDPPQIAVLRGPAEQVAAWQQTLAKEYRPSTMVLALSDEMEKLPGSLDKPATSVVNAWVCQSVKCLPAISDIDILLQVCKVGKIG</sequence>
<dbReference type="EMBL" id="AP013066">
    <property type="protein sequence ID" value="BAN33880.1"/>
    <property type="molecule type" value="Genomic_DNA"/>
</dbReference>
<dbReference type="PIRSF" id="PIRSF006402">
    <property type="entry name" value="UCP006402_thioredoxin"/>
    <property type="match status" value="1"/>
</dbReference>
<dbReference type="eggNOG" id="COG1331">
    <property type="taxonomic scope" value="Bacteria"/>
</dbReference>
<dbReference type="PANTHER" id="PTHR42899">
    <property type="entry name" value="SPERMATOGENESIS-ASSOCIATED PROTEIN 20"/>
    <property type="match status" value="1"/>
</dbReference>
<dbReference type="InterPro" id="IPR008928">
    <property type="entry name" value="6-hairpin_glycosidase_sf"/>
</dbReference>
<dbReference type="InterPro" id="IPR024705">
    <property type="entry name" value="Ssp411"/>
</dbReference>
<reference evidence="2 3" key="1">
    <citation type="journal article" date="2012" name="Appl. Environ. Microbiol.">
        <title>Draft genome sequence of a psychrotolerant sulfur-oxidizing bacterium, Sulfuricella denitrificans skB26, and proteomic insights into cold adaptation.</title>
        <authorList>
            <person name="Watanabe T."/>
            <person name="Kojima H."/>
            <person name="Fukui M."/>
        </authorList>
    </citation>
    <scope>NUCLEOTIDE SEQUENCE [LARGE SCALE GENOMIC DNA]</scope>
    <source>
        <strain evidence="3">skB26</strain>
    </source>
</reference>
<name>S6A9C7_SULDS</name>
<dbReference type="AlphaFoldDB" id="S6A9C7"/>
<dbReference type="PANTHER" id="PTHR42899:SF1">
    <property type="entry name" value="SPERMATOGENESIS-ASSOCIATED PROTEIN 20"/>
    <property type="match status" value="1"/>
</dbReference>
<dbReference type="KEGG" id="sdr:SCD_n00031"/>
<dbReference type="RefSeq" id="WP_009207175.1">
    <property type="nucleotide sequence ID" value="NC_022357.1"/>
</dbReference>
<dbReference type="GO" id="GO:0005975">
    <property type="term" value="P:carbohydrate metabolic process"/>
    <property type="evidence" value="ECO:0007669"/>
    <property type="project" value="InterPro"/>
</dbReference>
<dbReference type="InterPro" id="IPR036249">
    <property type="entry name" value="Thioredoxin-like_sf"/>
</dbReference>
<dbReference type="Pfam" id="PF03190">
    <property type="entry name" value="Thioredox_DsbH"/>
    <property type="match status" value="1"/>
</dbReference>
<dbReference type="InterPro" id="IPR012341">
    <property type="entry name" value="6hp_glycosidase-like_sf"/>
</dbReference>